<dbReference type="Proteomes" id="UP001359559">
    <property type="component" value="Unassembled WGS sequence"/>
</dbReference>
<name>A0AAN9IQN1_CLITE</name>
<keyword evidence="2" id="KW-1185">Reference proteome</keyword>
<comment type="caution">
    <text evidence="1">The sequence shown here is derived from an EMBL/GenBank/DDBJ whole genome shotgun (WGS) entry which is preliminary data.</text>
</comment>
<accession>A0AAN9IQN1</accession>
<dbReference type="EMBL" id="JAYKXN010000005">
    <property type="protein sequence ID" value="KAK7284487.1"/>
    <property type="molecule type" value="Genomic_DNA"/>
</dbReference>
<dbReference type="AlphaFoldDB" id="A0AAN9IQN1"/>
<evidence type="ECO:0000313" key="1">
    <source>
        <dbReference type="EMBL" id="KAK7284487.1"/>
    </source>
</evidence>
<organism evidence="1 2">
    <name type="scientific">Clitoria ternatea</name>
    <name type="common">Butterfly pea</name>
    <dbReference type="NCBI Taxonomy" id="43366"/>
    <lineage>
        <taxon>Eukaryota</taxon>
        <taxon>Viridiplantae</taxon>
        <taxon>Streptophyta</taxon>
        <taxon>Embryophyta</taxon>
        <taxon>Tracheophyta</taxon>
        <taxon>Spermatophyta</taxon>
        <taxon>Magnoliopsida</taxon>
        <taxon>eudicotyledons</taxon>
        <taxon>Gunneridae</taxon>
        <taxon>Pentapetalae</taxon>
        <taxon>rosids</taxon>
        <taxon>fabids</taxon>
        <taxon>Fabales</taxon>
        <taxon>Fabaceae</taxon>
        <taxon>Papilionoideae</taxon>
        <taxon>50 kb inversion clade</taxon>
        <taxon>NPAAA clade</taxon>
        <taxon>indigoferoid/millettioid clade</taxon>
        <taxon>Phaseoleae</taxon>
        <taxon>Clitoria</taxon>
    </lineage>
</organism>
<evidence type="ECO:0000313" key="2">
    <source>
        <dbReference type="Proteomes" id="UP001359559"/>
    </source>
</evidence>
<protein>
    <submittedName>
        <fullName evidence="1">Uncharacterized protein</fullName>
    </submittedName>
</protein>
<gene>
    <name evidence="1" type="ORF">RJT34_19233</name>
</gene>
<proteinExistence type="predicted"/>
<reference evidence="1 2" key="1">
    <citation type="submission" date="2024-01" db="EMBL/GenBank/DDBJ databases">
        <title>The genomes of 5 underutilized Papilionoideae crops provide insights into root nodulation and disease resistance.</title>
        <authorList>
            <person name="Yuan L."/>
        </authorList>
    </citation>
    <scope>NUCLEOTIDE SEQUENCE [LARGE SCALE GENOMIC DNA]</scope>
    <source>
        <strain evidence="1">LY-2023</strain>
        <tissue evidence="1">Leaf</tissue>
    </source>
</reference>
<sequence length="66" mass="7354">MNAYNAQRSSFNFHTQSAIAPTQFNFKPPTLTPSDTRRGFTYSENRKINGACLVGDGGKQVLTPFR</sequence>